<keyword evidence="5" id="KW-1185">Reference proteome</keyword>
<comment type="caution">
    <text evidence="4">The sequence shown here is derived from an EMBL/GenBank/DDBJ whole genome shotgun (WGS) entry which is preliminary data.</text>
</comment>
<evidence type="ECO:0000313" key="5">
    <source>
        <dbReference type="Proteomes" id="UP001231189"/>
    </source>
</evidence>
<sequence length="322" mass="36373">MDRDRRGKRPFEELGSAAGWRREQDLRQKLDREQEEQRHQQHARDAELHRRREDEGQVRDRRNQEQRRPPPPPQNLRGRDSGRGGARGQSSAQGERSSQARSSSEGGATVAIICFNCGKPGHFQADCKDEPFFLKCNRVGHLSAMCASLAKASEPFWAGYRCDGVGFTCCDVPEEELLPPAPNAALVILEKGSLSAEQMEAELKDLVDDDWEWHVQKINDSDFAMFFPSKESLRMAIRGGGLTLPSSKLHIIVTNNAGDPAAAEQLVEVFFWPPYRQAVKLYDVPPPYRQAVRILLAARELCRQLMCTKVRCIPLRSRFACC</sequence>
<dbReference type="InterPro" id="IPR036875">
    <property type="entry name" value="Znf_CCHC_sf"/>
</dbReference>
<name>A0AAD8STN3_LOLMU</name>
<dbReference type="GO" id="GO:0003676">
    <property type="term" value="F:nucleic acid binding"/>
    <property type="evidence" value="ECO:0007669"/>
    <property type="project" value="InterPro"/>
</dbReference>
<dbReference type="PROSITE" id="PS50158">
    <property type="entry name" value="ZF_CCHC"/>
    <property type="match status" value="1"/>
</dbReference>
<feature type="domain" description="CCHC-type" evidence="3">
    <location>
        <begin position="114"/>
        <end position="129"/>
    </location>
</feature>
<proteinExistence type="predicted"/>
<evidence type="ECO:0000313" key="4">
    <source>
        <dbReference type="EMBL" id="KAK1663450.1"/>
    </source>
</evidence>
<dbReference type="SMART" id="SM00343">
    <property type="entry name" value="ZnF_C2HC"/>
    <property type="match status" value="2"/>
</dbReference>
<protein>
    <recommendedName>
        <fullName evidence="3">CCHC-type domain-containing protein</fullName>
    </recommendedName>
</protein>
<accession>A0AAD8STN3</accession>
<dbReference type="AlphaFoldDB" id="A0AAD8STN3"/>
<dbReference type="SUPFAM" id="SSF57756">
    <property type="entry name" value="Retrovirus zinc finger-like domains"/>
    <property type="match status" value="1"/>
</dbReference>
<dbReference type="InterPro" id="IPR001878">
    <property type="entry name" value="Znf_CCHC"/>
</dbReference>
<reference evidence="4" key="1">
    <citation type="submission" date="2023-07" db="EMBL/GenBank/DDBJ databases">
        <title>A chromosome-level genome assembly of Lolium multiflorum.</title>
        <authorList>
            <person name="Chen Y."/>
            <person name="Copetti D."/>
            <person name="Kolliker R."/>
            <person name="Studer B."/>
        </authorList>
    </citation>
    <scope>NUCLEOTIDE SEQUENCE</scope>
    <source>
        <strain evidence="4">02402/16</strain>
        <tissue evidence="4">Leaf</tissue>
    </source>
</reference>
<keyword evidence="1" id="KW-0862">Zinc</keyword>
<dbReference type="GO" id="GO:0008270">
    <property type="term" value="F:zinc ion binding"/>
    <property type="evidence" value="ECO:0007669"/>
    <property type="project" value="UniProtKB-KW"/>
</dbReference>
<keyword evidence="1" id="KW-0863">Zinc-finger</keyword>
<dbReference type="Gene3D" id="4.10.60.10">
    <property type="entry name" value="Zinc finger, CCHC-type"/>
    <property type="match status" value="1"/>
</dbReference>
<evidence type="ECO:0000259" key="3">
    <source>
        <dbReference type="PROSITE" id="PS50158"/>
    </source>
</evidence>
<dbReference type="Proteomes" id="UP001231189">
    <property type="component" value="Unassembled WGS sequence"/>
</dbReference>
<gene>
    <name evidence="4" type="ORF">QYE76_051609</name>
</gene>
<organism evidence="4 5">
    <name type="scientific">Lolium multiflorum</name>
    <name type="common">Italian ryegrass</name>
    <name type="synonym">Lolium perenne subsp. multiflorum</name>
    <dbReference type="NCBI Taxonomy" id="4521"/>
    <lineage>
        <taxon>Eukaryota</taxon>
        <taxon>Viridiplantae</taxon>
        <taxon>Streptophyta</taxon>
        <taxon>Embryophyta</taxon>
        <taxon>Tracheophyta</taxon>
        <taxon>Spermatophyta</taxon>
        <taxon>Magnoliopsida</taxon>
        <taxon>Liliopsida</taxon>
        <taxon>Poales</taxon>
        <taxon>Poaceae</taxon>
        <taxon>BOP clade</taxon>
        <taxon>Pooideae</taxon>
        <taxon>Poodae</taxon>
        <taxon>Poeae</taxon>
        <taxon>Poeae Chloroplast Group 2 (Poeae type)</taxon>
        <taxon>Loliodinae</taxon>
        <taxon>Loliinae</taxon>
        <taxon>Lolium</taxon>
    </lineage>
</organism>
<keyword evidence="1" id="KW-0479">Metal-binding</keyword>
<dbReference type="PANTHER" id="PTHR33170">
    <property type="entry name" value="DUF4283 DOMAIN-CONTAINING PROTEIN-RELATED"/>
    <property type="match status" value="1"/>
</dbReference>
<evidence type="ECO:0000256" key="2">
    <source>
        <dbReference type="SAM" id="MobiDB-lite"/>
    </source>
</evidence>
<evidence type="ECO:0000256" key="1">
    <source>
        <dbReference type="PROSITE-ProRule" id="PRU00047"/>
    </source>
</evidence>
<feature type="compositionally biased region" description="Basic and acidic residues" evidence="2">
    <location>
        <begin position="20"/>
        <end position="68"/>
    </location>
</feature>
<feature type="region of interest" description="Disordered" evidence="2">
    <location>
        <begin position="1"/>
        <end position="104"/>
    </location>
</feature>
<dbReference type="Pfam" id="PF00098">
    <property type="entry name" value="zf-CCHC"/>
    <property type="match status" value="1"/>
</dbReference>
<dbReference type="EMBL" id="JAUUTY010000003">
    <property type="protein sequence ID" value="KAK1663450.1"/>
    <property type="molecule type" value="Genomic_DNA"/>
</dbReference>
<feature type="compositionally biased region" description="Basic and acidic residues" evidence="2">
    <location>
        <begin position="1"/>
        <end position="12"/>
    </location>
</feature>
<dbReference type="PANTHER" id="PTHR33170:SF2">
    <property type="entry name" value="OS12G0531500 PROTEIN"/>
    <property type="match status" value="1"/>
</dbReference>
<feature type="compositionally biased region" description="Polar residues" evidence="2">
    <location>
        <begin position="95"/>
        <end position="104"/>
    </location>
</feature>